<feature type="chain" id="PRO_5011529084" evidence="1">
    <location>
        <begin position="25"/>
        <end position="69"/>
    </location>
</feature>
<organism evidence="2 3">
    <name type="scientific">Lentzea fradiae</name>
    <dbReference type="NCBI Taxonomy" id="200378"/>
    <lineage>
        <taxon>Bacteria</taxon>
        <taxon>Bacillati</taxon>
        <taxon>Actinomycetota</taxon>
        <taxon>Actinomycetes</taxon>
        <taxon>Pseudonocardiales</taxon>
        <taxon>Pseudonocardiaceae</taxon>
        <taxon>Lentzea</taxon>
    </lineage>
</organism>
<evidence type="ECO:0000313" key="2">
    <source>
        <dbReference type="EMBL" id="SDG68168.1"/>
    </source>
</evidence>
<evidence type="ECO:0000313" key="3">
    <source>
        <dbReference type="Proteomes" id="UP000199623"/>
    </source>
</evidence>
<dbReference type="AlphaFoldDB" id="A0A1G7W8A1"/>
<dbReference type="EMBL" id="FNCC01000010">
    <property type="protein sequence ID" value="SDG68168.1"/>
    <property type="molecule type" value="Genomic_DNA"/>
</dbReference>
<reference evidence="3" key="1">
    <citation type="submission" date="2016-10" db="EMBL/GenBank/DDBJ databases">
        <authorList>
            <person name="Varghese N."/>
            <person name="Submissions S."/>
        </authorList>
    </citation>
    <scope>NUCLEOTIDE SEQUENCE [LARGE SCALE GENOMIC DNA]</scope>
    <source>
        <strain evidence="3">CGMCC 4.3506</strain>
    </source>
</reference>
<accession>A0A1G7W8A1</accession>
<protein>
    <submittedName>
        <fullName evidence="2">Uncharacterized protein</fullName>
    </submittedName>
</protein>
<dbReference type="Proteomes" id="UP000199623">
    <property type="component" value="Unassembled WGS sequence"/>
</dbReference>
<keyword evidence="1" id="KW-0732">Signal</keyword>
<evidence type="ECO:0000256" key="1">
    <source>
        <dbReference type="SAM" id="SignalP"/>
    </source>
</evidence>
<sequence>MMRKIVCGAAVAALLLTTGSTAMAADWRWQKSSESIDVLDAECKIGLRFGGWDQCKFVADYRIYHLYVR</sequence>
<feature type="signal peptide" evidence="1">
    <location>
        <begin position="1"/>
        <end position="24"/>
    </location>
</feature>
<keyword evidence="3" id="KW-1185">Reference proteome</keyword>
<dbReference type="RefSeq" id="WP_090052549.1">
    <property type="nucleotide sequence ID" value="NZ_FNCC01000010.1"/>
</dbReference>
<proteinExistence type="predicted"/>
<name>A0A1G7W8A1_9PSEU</name>
<gene>
    <name evidence="2" type="ORF">SAMN05216553_110218</name>
</gene>